<accession>A0A1T4N6U6</accession>
<evidence type="ECO:0000256" key="2">
    <source>
        <dbReference type="ARBA" id="ARBA00022741"/>
    </source>
</evidence>
<dbReference type="Proteomes" id="UP000189933">
    <property type="component" value="Unassembled WGS sequence"/>
</dbReference>
<keyword evidence="2" id="KW-0547">Nucleotide-binding</keyword>
<evidence type="ECO:0000256" key="3">
    <source>
        <dbReference type="ARBA" id="ARBA00022840"/>
    </source>
</evidence>
<dbReference type="GO" id="GO:0016887">
    <property type="term" value="F:ATP hydrolysis activity"/>
    <property type="evidence" value="ECO:0007669"/>
    <property type="project" value="InterPro"/>
</dbReference>
<reference evidence="6" key="1">
    <citation type="submission" date="2017-02" db="EMBL/GenBank/DDBJ databases">
        <authorList>
            <person name="Varghese N."/>
            <person name="Submissions S."/>
        </authorList>
    </citation>
    <scope>NUCLEOTIDE SEQUENCE [LARGE SCALE GENOMIC DNA]</scope>
    <source>
        <strain evidence="6">DSM 16521</strain>
    </source>
</reference>
<feature type="domain" description="ABC transporter" evidence="4">
    <location>
        <begin position="25"/>
        <end position="258"/>
    </location>
</feature>
<keyword evidence="3 5" id="KW-0067">ATP-binding</keyword>
<dbReference type="Gene3D" id="3.40.50.300">
    <property type="entry name" value="P-loop containing nucleotide triphosphate hydrolases"/>
    <property type="match status" value="1"/>
</dbReference>
<dbReference type="InterPro" id="IPR003593">
    <property type="entry name" value="AAA+_ATPase"/>
</dbReference>
<dbReference type="Pfam" id="PF00005">
    <property type="entry name" value="ABC_tran"/>
    <property type="match status" value="1"/>
</dbReference>
<dbReference type="InterPro" id="IPR050763">
    <property type="entry name" value="ABC_transporter_ATP-binding"/>
</dbReference>
<dbReference type="SUPFAM" id="SSF52540">
    <property type="entry name" value="P-loop containing nucleoside triphosphate hydrolases"/>
    <property type="match status" value="1"/>
</dbReference>
<keyword evidence="6" id="KW-1185">Reference proteome</keyword>
<proteinExistence type="predicted"/>
<dbReference type="EMBL" id="FUXM01000006">
    <property type="protein sequence ID" value="SJZ74578.1"/>
    <property type="molecule type" value="Genomic_DNA"/>
</dbReference>
<evidence type="ECO:0000259" key="4">
    <source>
        <dbReference type="PROSITE" id="PS50893"/>
    </source>
</evidence>
<protein>
    <submittedName>
        <fullName evidence="5">ABC-2 type transport system ATP-binding protein</fullName>
    </submittedName>
</protein>
<name>A0A1T4N6U6_9FIRM</name>
<evidence type="ECO:0000256" key="1">
    <source>
        <dbReference type="ARBA" id="ARBA00022448"/>
    </source>
</evidence>
<evidence type="ECO:0000313" key="6">
    <source>
        <dbReference type="Proteomes" id="UP000189933"/>
    </source>
</evidence>
<dbReference type="AlphaFoldDB" id="A0A1T4N6U6"/>
<dbReference type="SMART" id="SM00382">
    <property type="entry name" value="AAA"/>
    <property type="match status" value="1"/>
</dbReference>
<dbReference type="InterPro" id="IPR003439">
    <property type="entry name" value="ABC_transporter-like_ATP-bd"/>
</dbReference>
<dbReference type="PANTHER" id="PTHR42711">
    <property type="entry name" value="ABC TRANSPORTER ATP-BINDING PROTEIN"/>
    <property type="match status" value="1"/>
</dbReference>
<dbReference type="OrthoDB" id="9804819at2"/>
<dbReference type="PROSITE" id="PS50893">
    <property type="entry name" value="ABC_TRANSPORTER_2"/>
    <property type="match status" value="1"/>
</dbReference>
<organism evidence="5 6">
    <name type="scientific">Carboxydocella sporoproducens DSM 16521</name>
    <dbReference type="NCBI Taxonomy" id="1121270"/>
    <lineage>
        <taxon>Bacteria</taxon>
        <taxon>Bacillati</taxon>
        <taxon>Bacillota</taxon>
        <taxon>Clostridia</taxon>
        <taxon>Eubacteriales</taxon>
        <taxon>Clostridiales Family XVI. Incertae Sedis</taxon>
        <taxon>Carboxydocella</taxon>
    </lineage>
</organism>
<keyword evidence="1" id="KW-0813">Transport</keyword>
<dbReference type="RefSeq" id="WP_078664910.1">
    <property type="nucleotide sequence ID" value="NZ_FUXM01000006.1"/>
</dbReference>
<dbReference type="PANTHER" id="PTHR42711:SF1">
    <property type="entry name" value="ABC-TRANSPORT PROTEIN, ATP-BINDING COMPONENT"/>
    <property type="match status" value="1"/>
</dbReference>
<gene>
    <name evidence="5" type="ORF">SAMN02745885_00807</name>
</gene>
<dbReference type="GO" id="GO:0005524">
    <property type="term" value="F:ATP binding"/>
    <property type="evidence" value="ECO:0007669"/>
    <property type="project" value="UniProtKB-KW"/>
</dbReference>
<sequence>MDYIIETVNLTKEFRLFKRREGLWGAVLDLFQRDYRILRAVDNLNLQVKRGEIIGFIGANGAGKSTTIKMLTGVLVPSSGRLLVNGFTPYQERERYVRQIGVVFGQRSQLWWDLAVIESLRLLGQLYRVPDSLLEKRIADFADRLSLSSFLHTPVRKLSLGQRMRSELAAALIHRPPLIFLDEPTIGLDVVAKNEIRRFLQEVNREDGTTIFLTTHDLGDIEALCQRVVIIDQGRKIYDGNLDNLRQQFGRERQLRIELEQPVAPIVWQEICGHLPVRWQAQDEGRIWNGSFVEQEVTTAAILQPILNRLPVLDIKIEETPIEEIVADIYRQGGLAL</sequence>
<evidence type="ECO:0000313" key="5">
    <source>
        <dbReference type="EMBL" id="SJZ74578.1"/>
    </source>
</evidence>
<dbReference type="InterPro" id="IPR027417">
    <property type="entry name" value="P-loop_NTPase"/>
</dbReference>